<keyword evidence="2" id="KW-1185">Reference proteome</keyword>
<name>A0A3S2V152_9SPHI</name>
<organism evidence="1 2">
    <name type="scientific">Mucilaginibacter limnophilus</name>
    <dbReference type="NCBI Taxonomy" id="1932778"/>
    <lineage>
        <taxon>Bacteria</taxon>
        <taxon>Pseudomonadati</taxon>
        <taxon>Bacteroidota</taxon>
        <taxon>Sphingobacteriia</taxon>
        <taxon>Sphingobacteriales</taxon>
        <taxon>Sphingobacteriaceae</taxon>
        <taxon>Mucilaginibacter</taxon>
    </lineage>
</organism>
<comment type="caution">
    <text evidence="1">The sequence shown here is derived from an EMBL/GenBank/DDBJ whole genome shotgun (WGS) entry which is preliminary data.</text>
</comment>
<sequence>MKKLNLKMQGIGEMLSKEQMKNVTGGYGCSSSDGNICYTYFPSGPSATGICAANPSGGCSCRVWKDGTYYYLPPGSACGYPI</sequence>
<proteinExistence type="predicted"/>
<dbReference type="Proteomes" id="UP000282759">
    <property type="component" value="Unassembled WGS sequence"/>
</dbReference>
<gene>
    <name evidence="1" type="ORF">EOD41_13255</name>
</gene>
<accession>A0A3S2V152</accession>
<dbReference type="RefSeq" id="WP_127705665.1">
    <property type="nucleotide sequence ID" value="NZ_SACK01000005.1"/>
</dbReference>
<evidence type="ECO:0000313" key="2">
    <source>
        <dbReference type="Proteomes" id="UP000282759"/>
    </source>
</evidence>
<reference evidence="1 2" key="1">
    <citation type="submission" date="2019-01" db="EMBL/GenBank/DDBJ databases">
        <authorList>
            <person name="Chen W.-M."/>
        </authorList>
    </citation>
    <scope>NUCLEOTIDE SEQUENCE [LARGE SCALE GENOMIC DNA]</scope>
    <source>
        <strain evidence="1 2">YBJ-36</strain>
    </source>
</reference>
<dbReference type="EMBL" id="SACK01000005">
    <property type="protein sequence ID" value="RVU00439.1"/>
    <property type="molecule type" value="Genomic_DNA"/>
</dbReference>
<dbReference type="AlphaFoldDB" id="A0A3S2V152"/>
<evidence type="ECO:0000313" key="1">
    <source>
        <dbReference type="EMBL" id="RVU00439.1"/>
    </source>
</evidence>
<protein>
    <submittedName>
        <fullName evidence="1">Uncharacterized protein</fullName>
    </submittedName>
</protein>